<feature type="compositionally biased region" description="Basic residues" evidence="1">
    <location>
        <begin position="75"/>
        <end position="89"/>
    </location>
</feature>
<accession>A0ABR1SD62</accession>
<dbReference type="Proteomes" id="UP001396898">
    <property type="component" value="Unassembled WGS sequence"/>
</dbReference>
<dbReference type="Pfam" id="PF09692">
    <property type="entry name" value="Arb1"/>
    <property type="match status" value="1"/>
</dbReference>
<reference evidence="2 3" key="1">
    <citation type="submission" date="2023-01" db="EMBL/GenBank/DDBJ databases">
        <title>Analysis of 21 Apiospora genomes using comparative genomics revels a genus with tremendous synthesis potential of carbohydrate active enzymes and secondary metabolites.</title>
        <authorList>
            <person name="Sorensen T."/>
        </authorList>
    </citation>
    <scope>NUCLEOTIDE SEQUENCE [LARGE SCALE GENOMIC DNA]</scope>
    <source>
        <strain evidence="2 3">CBS 20057</strain>
    </source>
</reference>
<keyword evidence="3" id="KW-1185">Reference proteome</keyword>
<feature type="compositionally biased region" description="Acidic residues" evidence="1">
    <location>
        <begin position="46"/>
        <end position="58"/>
    </location>
</feature>
<name>A0ABR1SD62_9PEZI</name>
<proteinExistence type="predicted"/>
<organism evidence="2 3">
    <name type="scientific">Apiospora marii</name>
    <dbReference type="NCBI Taxonomy" id="335849"/>
    <lineage>
        <taxon>Eukaryota</taxon>
        <taxon>Fungi</taxon>
        <taxon>Dikarya</taxon>
        <taxon>Ascomycota</taxon>
        <taxon>Pezizomycotina</taxon>
        <taxon>Sordariomycetes</taxon>
        <taxon>Xylariomycetidae</taxon>
        <taxon>Amphisphaeriales</taxon>
        <taxon>Apiosporaceae</taxon>
        <taxon>Apiospora</taxon>
    </lineage>
</organism>
<feature type="compositionally biased region" description="Basic and acidic residues" evidence="1">
    <location>
        <begin position="517"/>
        <end position="531"/>
    </location>
</feature>
<gene>
    <name evidence="2" type="ORF">PG991_006289</name>
</gene>
<protein>
    <submittedName>
        <fullName evidence="2">Uncharacterized protein</fullName>
    </submittedName>
</protein>
<feature type="compositionally biased region" description="Polar residues" evidence="1">
    <location>
        <begin position="17"/>
        <end position="42"/>
    </location>
</feature>
<feature type="region of interest" description="Disordered" evidence="1">
    <location>
        <begin position="505"/>
        <end position="531"/>
    </location>
</feature>
<sequence>MADQTVVGDGAEEAAMKSTTSPNNSQVHSVDSKSGQTEQPSSIGDEATDAVAEADPDVDGATASVADLALEDGKPKKKKRNKKTGKKRRHITGFEENFCDTPTTPAEASEEKHLYAAEIPFEQRIEDCIQRYRQKRKVATRNGHIFDKYLFFGGIQATQRQFGGMDADAIREATTDEIRLMTATDFIQTGAHSAKFYHPKFAEGWVVDFEGVVKGFLSRFIPECFTQVDPETDTREAGRIIHNFLNYVLHHDVCPEYTDNIKAAQLICDIAPDELRNTYDLYAALPDSFNTAARFLFCDGGIFKAYEPEKPASETPEDKKASEWAGVDMRYNPEELDAHLQLAIFRFNLMEKIKDEKLKQTIYETEPREMRVVSTKTQAYQVVLTHRPKKRTKTHNEEMLKEQDLGGKITPTGIVLLRHTIIDHAWSNVPRPEEVDDVHQPTENFILDDDLLGKLTPGMKMELVVCELNIGGFRFIKECKEVRTSFDTLLPQSLMVNWKDPVLNERPAPSVSQPNVGHEDPAKMAEDDLEG</sequence>
<dbReference type="InterPro" id="IPR018606">
    <property type="entry name" value="Arb1"/>
</dbReference>
<evidence type="ECO:0000256" key="1">
    <source>
        <dbReference type="SAM" id="MobiDB-lite"/>
    </source>
</evidence>
<evidence type="ECO:0000313" key="3">
    <source>
        <dbReference type="Proteomes" id="UP001396898"/>
    </source>
</evidence>
<feature type="region of interest" description="Disordered" evidence="1">
    <location>
        <begin position="1"/>
        <end position="89"/>
    </location>
</feature>
<evidence type="ECO:0000313" key="2">
    <source>
        <dbReference type="EMBL" id="KAK8029233.1"/>
    </source>
</evidence>
<dbReference type="EMBL" id="JAQQWI010000007">
    <property type="protein sequence ID" value="KAK8029233.1"/>
    <property type="molecule type" value="Genomic_DNA"/>
</dbReference>
<comment type="caution">
    <text evidence="2">The sequence shown here is derived from an EMBL/GenBank/DDBJ whole genome shotgun (WGS) entry which is preliminary data.</text>
</comment>